<dbReference type="EMBL" id="SNRY01005667">
    <property type="protein sequence ID" value="KAA6314396.1"/>
    <property type="molecule type" value="Genomic_DNA"/>
</dbReference>
<evidence type="ECO:0000313" key="1">
    <source>
        <dbReference type="EMBL" id="KAA6314396.1"/>
    </source>
</evidence>
<sequence>MPFSHLLIEFTEFARKHDILIFLVAHPNKPTGTGIDRKNFEPDFYDIKGGGEFYDISPHGLLVHRDYANNMVKVKVLKVKFNHLGTNGRISG</sequence>
<reference evidence="1" key="1">
    <citation type="submission" date="2019-03" db="EMBL/GenBank/DDBJ databases">
        <title>Single cell metagenomics reveals metabolic interactions within the superorganism composed of flagellate Streblomastix strix and complex community of Bacteroidetes bacteria on its surface.</title>
        <authorList>
            <person name="Treitli S.C."/>
            <person name="Kolisko M."/>
            <person name="Husnik F."/>
            <person name="Keeling P."/>
            <person name="Hampl V."/>
        </authorList>
    </citation>
    <scope>NUCLEOTIDE SEQUENCE</scope>
    <source>
        <strain evidence="1">STM</strain>
    </source>
</reference>
<proteinExistence type="predicted"/>
<name>A0A5J4PXJ1_9ZZZZ</name>
<evidence type="ECO:0008006" key="2">
    <source>
        <dbReference type="Google" id="ProtNLM"/>
    </source>
</evidence>
<protein>
    <recommendedName>
        <fullName evidence="2">SF4 helicase domain-containing protein</fullName>
    </recommendedName>
</protein>
<comment type="caution">
    <text evidence="1">The sequence shown here is derived from an EMBL/GenBank/DDBJ whole genome shotgun (WGS) entry which is preliminary data.</text>
</comment>
<dbReference type="InterPro" id="IPR027417">
    <property type="entry name" value="P-loop_NTPase"/>
</dbReference>
<dbReference type="AlphaFoldDB" id="A0A5J4PXJ1"/>
<gene>
    <name evidence="1" type="ORF">EZS27_034981</name>
</gene>
<organism evidence="1">
    <name type="scientific">termite gut metagenome</name>
    <dbReference type="NCBI Taxonomy" id="433724"/>
    <lineage>
        <taxon>unclassified sequences</taxon>
        <taxon>metagenomes</taxon>
        <taxon>organismal metagenomes</taxon>
    </lineage>
</organism>
<dbReference type="Gene3D" id="3.40.50.300">
    <property type="entry name" value="P-loop containing nucleotide triphosphate hydrolases"/>
    <property type="match status" value="1"/>
</dbReference>
<accession>A0A5J4PXJ1</accession>